<organism evidence="3 4">
    <name type="scientific">Ralstonia insidiosa</name>
    <dbReference type="NCBI Taxonomy" id="190721"/>
    <lineage>
        <taxon>Bacteria</taxon>
        <taxon>Pseudomonadati</taxon>
        <taxon>Pseudomonadota</taxon>
        <taxon>Betaproteobacteria</taxon>
        <taxon>Burkholderiales</taxon>
        <taxon>Burkholderiaceae</taxon>
        <taxon>Ralstonia</taxon>
    </lineage>
</organism>
<reference evidence="4" key="1">
    <citation type="submission" date="2016-06" db="EMBL/GenBank/DDBJ databases">
        <authorList>
            <person name="Xu Y."/>
            <person name="Nagy A."/>
            <person name="Yan X."/>
            <person name="Kim S.W."/>
            <person name="Haley B."/>
            <person name="Liu N.T."/>
            <person name="Nou X."/>
        </authorList>
    </citation>
    <scope>NUCLEOTIDE SEQUENCE [LARGE SCALE GENOMIC DNA]</scope>
    <source>
        <strain evidence="4">ATCC 49129</strain>
    </source>
</reference>
<dbReference type="Gene3D" id="3.40.50.2300">
    <property type="match status" value="1"/>
</dbReference>
<evidence type="ECO:0000256" key="1">
    <source>
        <dbReference type="PROSITE-ProRule" id="PRU00169"/>
    </source>
</evidence>
<dbReference type="PROSITE" id="PS50110">
    <property type="entry name" value="RESPONSE_REGULATORY"/>
    <property type="match status" value="1"/>
</dbReference>
<feature type="modified residue" description="4-aspartylphosphate" evidence="1">
    <location>
        <position position="5"/>
    </location>
</feature>
<evidence type="ECO:0000313" key="4">
    <source>
        <dbReference type="Proteomes" id="UP000078572"/>
    </source>
</evidence>
<dbReference type="PANTHER" id="PTHR45566:SF1">
    <property type="entry name" value="HTH-TYPE TRANSCRIPTIONAL REGULATOR YHJB-RELATED"/>
    <property type="match status" value="1"/>
</dbReference>
<dbReference type="Proteomes" id="UP000078572">
    <property type="component" value="Chromosome 2"/>
</dbReference>
<evidence type="ECO:0000259" key="2">
    <source>
        <dbReference type="PROSITE" id="PS50110"/>
    </source>
</evidence>
<dbReference type="InterPro" id="IPR001789">
    <property type="entry name" value="Sig_transdc_resp-reg_receiver"/>
</dbReference>
<dbReference type="GO" id="GO:0000160">
    <property type="term" value="P:phosphorelay signal transduction system"/>
    <property type="evidence" value="ECO:0007669"/>
    <property type="project" value="InterPro"/>
</dbReference>
<accession>A0A192A5K2</accession>
<evidence type="ECO:0000313" key="3">
    <source>
        <dbReference type="EMBL" id="ANJ75572.1"/>
    </source>
</evidence>
<name>A0A192A5K2_9RALS</name>
<keyword evidence="4" id="KW-1185">Reference proteome</keyword>
<dbReference type="InterPro" id="IPR011006">
    <property type="entry name" value="CheY-like_superfamily"/>
</dbReference>
<dbReference type="EMBL" id="CP016023">
    <property type="protein sequence ID" value="ANJ75572.1"/>
    <property type="molecule type" value="Genomic_DNA"/>
</dbReference>
<dbReference type="InterPro" id="IPR051015">
    <property type="entry name" value="EvgA-like"/>
</dbReference>
<keyword evidence="1" id="KW-0597">Phosphoprotein</keyword>
<gene>
    <name evidence="3" type="ORF">A9Y76_24080</name>
</gene>
<feature type="domain" description="Response regulatory" evidence="2">
    <location>
        <begin position="1"/>
        <end position="73"/>
    </location>
</feature>
<dbReference type="PANTHER" id="PTHR45566">
    <property type="entry name" value="HTH-TYPE TRANSCRIPTIONAL REGULATOR YHJB-RELATED"/>
    <property type="match status" value="1"/>
</dbReference>
<dbReference type="SUPFAM" id="SSF52172">
    <property type="entry name" value="CheY-like"/>
    <property type="match status" value="1"/>
</dbReference>
<proteinExistence type="predicted"/>
<protein>
    <recommendedName>
        <fullName evidence="2">Response regulatory domain-containing protein</fullName>
    </recommendedName>
</protein>
<sequence>MLVTDYAMPGGNYGNRIPLISFLLRRYPGVRVLVLTMMDNPAALSAIAATGVLGVLSKSDDLSHIVPAVHAAVLGQTCFSRTTRTILDASKWTKGTGTRTLTRRESEVVRLFVSGR</sequence>
<dbReference type="AlphaFoldDB" id="A0A192A5K2"/>